<dbReference type="GO" id="GO:0003677">
    <property type="term" value="F:DNA binding"/>
    <property type="evidence" value="ECO:0007669"/>
    <property type="project" value="UniProtKB-KW"/>
</dbReference>
<dbReference type="InterPro" id="IPR051448">
    <property type="entry name" value="CdaR-like_regulators"/>
</dbReference>
<reference evidence="5 6" key="1">
    <citation type="submission" date="2019-06" db="EMBL/GenBank/DDBJ databases">
        <title>Sequencing the genomes of 1000 actinobacteria strains.</title>
        <authorList>
            <person name="Klenk H.-P."/>
        </authorList>
    </citation>
    <scope>NUCLEOTIDE SEQUENCE [LARGE SCALE GENOMIC DNA]</scope>
    <source>
        <strain evidence="5 6">DSM 45928</strain>
    </source>
</reference>
<comment type="similarity">
    <text evidence="1">Belongs to the CdaR family.</text>
</comment>
<evidence type="ECO:0000259" key="2">
    <source>
        <dbReference type="Pfam" id="PF13556"/>
    </source>
</evidence>
<dbReference type="AlphaFoldDB" id="A0A543AQV9"/>
<organism evidence="5 6">
    <name type="scientific">Stackebrandtia endophytica</name>
    <dbReference type="NCBI Taxonomy" id="1496996"/>
    <lineage>
        <taxon>Bacteria</taxon>
        <taxon>Bacillati</taxon>
        <taxon>Actinomycetota</taxon>
        <taxon>Actinomycetes</taxon>
        <taxon>Glycomycetales</taxon>
        <taxon>Glycomycetaceae</taxon>
        <taxon>Stackebrandtia</taxon>
    </lineage>
</organism>
<feature type="domain" description="CdaR GGDEF-like" evidence="4">
    <location>
        <begin position="144"/>
        <end position="257"/>
    </location>
</feature>
<dbReference type="InterPro" id="IPR025751">
    <property type="entry name" value="RsbRD_N_dom"/>
</dbReference>
<feature type="domain" description="RsbT co-antagonist protein RsbRD N-terminal" evidence="3">
    <location>
        <begin position="31"/>
        <end position="129"/>
    </location>
</feature>
<evidence type="ECO:0000259" key="4">
    <source>
        <dbReference type="Pfam" id="PF17853"/>
    </source>
</evidence>
<dbReference type="RefSeq" id="WP_142034397.1">
    <property type="nucleotide sequence ID" value="NZ_JBHTGS010000002.1"/>
</dbReference>
<sequence>MLDDDAGLRKRASRDADGVSAKYLGTYPQTLAEISQTGRGLNERDIQNHRELGIAAAQAGVPMRALVDLYLSATWLAWPRLSGVRDGDASTLRSIGEAVFRAADAAIVAVTGGYEDAQRWAVRQEESQRREFIDDLLDGRRIGQLADRAERYGVRLAGSHIVAAVRSSRRFVDGADGIRRIESAMLVKYGPRDILITTKDGLLVCLATTGSRQVFAEFERLVEAIAPDDWRMGIGKQHSGPRGAMRSMHEATDALDIADRMALPHRVSRSSDLLVYQVLSRDSAAMHDLVTEVLGPLMTARRGGMALLETLRAYFRVGSVATAAARDLNVGVRTVTYRLGRIRELTGYGVDDPEQSFTLQTAVTGALLIGWPAEE</sequence>
<protein>
    <submittedName>
        <fullName evidence="5">DNA-binding PucR family transcriptional regulator</fullName>
    </submittedName>
</protein>
<feature type="domain" description="PucR C-terminal helix-turn-helix" evidence="2">
    <location>
        <begin position="307"/>
        <end position="363"/>
    </location>
</feature>
<dbReference type="Pfam" id="PF17853">
    <property type="entry name" value="GGDEF_2"/>
    <property type="match status" value="1"/>
</dbReference>
<name>A0A543AQV9_9ACTN</name>
<dbReference type="InterPro" id="IPR041522">
    <property type="entry name" value="CdaR_GGDEF"/>
</dbReference>
<comment type="caution">
    <text evidence="5">The sequence shown here is derived from an EMBL/GenBank/DDBJ whole genome shotgun (WGS) entry which is preliminary data.</text>
</comment>
<proteinExistence type="inferred from homology"/>
<dbReference type="InParanoid" id="A0A543AQV9"/>
<dbReference type="PANTHER" id="PTHR33744:SF1">
    <property type="entry name" value="DNA-BINDING TRANSCRIPTIONAL ACTIVATOR ADER"/>
    <property type="match status" value="1"/>
</dbReference>
<evidence type="ECO:0000313" key="6">
    <source>
        <dbReference type="Proteomes" id="UP000317043"/>
    </source>
</evidence>
<dbReference type="InterPro" id="IPR042070">
    <property type="entry name" value="PucR_C-HTH_sf"/>
</dbReference>
<evidence type="ECO:0000256" key="1">
    <source>
        <dbReference type="ARBA" id="ARBA00006754"/>
    </source>
</evidence>
<keyword evidence="6" id="KW-1185">Reference proteome</keyword>
<dbReference type="Pfam" id="PF13556">
    <property type="entry name" value="HTH_30"/>
    <property type="match status" value="1"/>
</dbReference>
<dbReference type="Gene3D" id="1.10.10.2840">
    <property type="entry name" value="PucR C-terminal helix-turn-helix domain"/>
    <property type="match status" value="1"/>
</dbReference>
<evidence type="ECO:0000313" key="5">
    <source>
        <dbReference type="EMBL" id="TQL74925.1"/>
    </source>
</evidence>
<dbReference type="InterPro" id="IPR025736">
    <property type="entry name" value="PucR_C-HTH_dom"/>
</dbReference>
<evidence type="ECO:0000259" key="3">
    <source>
        <dbReference type="Pfam" id="PF14361"/>
    </source>
</evidence>
<dbReference type="EMBL" id="VFOW01000001">
    <property type="protein sequence ID" value="TQL74925.1"/>
    <property type="molecule type" value="Genomic_DNA"/>
</dbReference>
<keyword evidence="5" id="KW-0238">DNA-binding</keyword>
<dbReference type="PANTHER" id="PTHR33744">
    <property type="entry name" value="CARBOHYDRATE DIACID REGULATOR"/>
    <property type="match status" value="1"/>
</dbReference>
<gene>
    <name evidence="5" type="ORF">FB566_0415</name>
</gene>
<dbReference type="Pfam" id="PF14361">
    <property type="entry name" value="RsbRD_N"/>
    <property type="match status" value="1"/>
</dbReference>
<dbReference type="Proteomes" id="UP000317043">
    <property type="component" value="Unassembled WGS sequence"/>
</dbReference>
<dbReference type="OrthoDB" id="5241664at2"/>
<accession>A0A543AQV9</accession>